<protein>
    <submittedName>
        <fullName evidence="3">Uncharacterized protein</fullName>
    </submittedName>
</protein>
<feature type="transmembrane region" description="Helical" evidence="2">
    <location>
        <begin position="153"/>
        <end position="176"/>
    </location>
</feature>
<feature type="compositionally biased region" description="Low complexity" evidence="1">
    <location>
        <begin position="40"/>
        <end position="72"/>
    </location>
</feature>
<feature type="transmembrane region" description="Helical" evidence="2">
    <location>
        <begin position="112"/>
        <end position="133"/>
    </location>
</feature>
<name>A0A6I1GFW6_9BIFI</name>
<dbReference type="EMBL" id="WBVT01000010">
    <property type="protein sequence ID" value="KAB7790533.1"/>
    <property type="molecule type" value="Genomic_DNA"/>
</dbReference>
<sequence>MPGGMGHTMTGDAMTDGVMTDGVMTDGVASGDMASGGMLPAAASGGASPASAPAEVPGVGVMTGGDAAVPDDAGGRGDTVAGSMMPGDAKPGDVGTAVADAPASRRPRGPSVGTIALAACLFVVGGVAVMIGLPFPDLALTWMRSDPRILGVVILSLVSVVVIIIAVIWSVATIIYNMTHPTPEP</sequence>
<keyword evidence="2" id="KW-0472">Membrane</keyword>
<dbReference type="Proteomes" id="UP000441772">
    <property type="component" value="Unassembled WGS sequence"/>
</dbReference>
<evidence type="ECO:0000256" key="1">
    <source>
        <dbReference type="SAM" id="MobiDB-lite"/>
    </source>
</evidence>
<keyword evidence="2" id="KW-0812">Transmembrane</keyword>
<organism evidence="3 4">
    <name type="scientific">Bifidobacterium leontopitheci</name>
    <dbReference type="NCBI Taxonomy" id="2650774"/>
    <lineage>
        <taxon>Bacteria</taxon>
        <taxon>Bacillati</taxon>
        <taxon>Actinomycetota</taxon>
        <taxon>Actinomycetes</taxon>
        <taxon>Bifidobacteriales</taxon>
        <taxon>Bifidobacteriaceae</taxon>
        <taxon>Bifidobacterium</taxon>
    </lineage>
</organism>
<keyword evidence="4" id="KW-1185">Reference proteome</keyword>
<accession>A0A6I1GFW6</accession>
<evidence type="ECO:0000313" key="3">
    <source>
        <dbReference type="EMBL" id="KAB7790533.1"/>
    </source>
</evidence>
<dbReference type="AlphaFoldDB" id="A0A6I1GFW6"/>
<keyword evidence="2" id="KW-1133">Transmembrane helix</keyword>
<gene>
    <name evidence="3" type="ORF">F7D09_0902</name>
</gene>
<feature type="region of interest" description="Disordered" evidence="1">
    <location>
        <begin position="40"/>
        <end position="105"/>
    </location>
</feature>
<proteinExistence type="predicted"/>
<comment type="caution">
    <text evidence="3">The sequence shown here is derived from an EMBL/GenBank/DDBJ whole genome shotgun (WGS) entry which is preliminary data.</text>
</comment>
<evidence type="ECO:0000256" key="2">
    <source>
        <dbReference type="SAM" id="Phobius"/>
    </source>
</evidence>
<reference evidence="3 4" key="1">
    <citation type="submission" date="2019-09" db="EMBL/GenBank/DDBJ databases">
        <title>Characterization of the phylogenetic diversity of two novel species belonging to the genus Bifidobacterium: Bifidobacterium cebidarum sp. nov. and Bifidobacterium leontopitheci sp. nov.</title>
        <authorList>
            <person name="Lugli G.A."/>
            <person name="Duranti S."/>
            <person name="Milani C."/>
            <person name="Turroni F."/>
            <person name="Ventura M."/>
        </authorList>
    </citation>
    <scope>NUCLEOTIDE SEQUENCE [LARGE SCALE GENOMIC DNA]</scope>
    <source>
        <strain evidence="3 4">LMG 31471</strain>
    </source>
</reference>
<evidence type="ECO:0000313" key="4">
    <source>
        <dbReference type="Proteomes" id="UP000441772"/>
    </source>
</evidence>